<name>A0ABU0DTT2_9BACI</name>
<evidence type="ECO:0000313" key="2">
    <source>
        <dbReference type="EMBL" id="MDQ0351701.1"/>
    </source>
</evidence>
<keyword evidence="1" id="KW-0812">Transmembrane</keyword>
<organism evidence="2 3">
    <name type="scientific">Alkalibacillus filiformis</name>
    <dbReference type="NCBI Taxonomy" id="200990"/>
    <lineage>
        <taxon>Bacteria</taxon>
        <taxon>Bacillati</taxon>
        <taxon>Bacillota</taxon>
        <taxon>Bacilli</taxon>
        <taxon>Bacillales</taxon>
        <taxon>Bacillaceae</taxon>
        <taxon>Alkalibacillus</taxon>
    </lineage>
</organism>
<feature type="transmembrane region" description="Helical" evidence="1">
    <location>
        <begin position="12"/>
        <end position="30"/>
    </location>
</feature>
<comment type="caution">
    <text evidence="2">The sequence shown here is derived from an EMBL/GenBank/DDBJ whole genome shotgun (WGS) entry which is preliminary data.</text>
</comment>
<dbReference type="EMBL" id="JAUSUP010000003">
    <property type="protein sequence ID" value="MDQ0351701.1"/>
    <property type="molecule type" value="Genomic_DNA"/>
</dbReference>
<keyword evidence="1" id="KW-1133">Transmembrane helix</keyword>
<keyword evidence="1" id="KW-0472">Membrane</keyword>
<sequence>MNKDQKFKNISIVLSVVVVILLITNIYSFLQVQQTKERVQSEAVDELENHLQWVLQRTSRWSAGVSTFFEYNFRKFRYLTSFMWNIMLIFIYEVSSIRGEL</sequence>
<feature type="transmembrane region" description="Helical" evidence="1">
    <location>
        <begin position="76"/>
        <end position="95"/>
    </location>
</feature>
<protein>
    <submittedName>
        <fullName evidence="2">Uncharacterized protein</fullName>
    </submittedName>
</protein>
<dbReference type="Proteomes" id="UP001236723">
    <property type="component" value="Unassembled WGS sequence"/>
</dbReference>
<reference evidence="2 3" key="1">
    <citation type="submission" date="2023-07" db="EMBL/GenBank/DDBJ databases">
        <title>Genomic Encyclopedia of Type Strains, Phase IV (KMG-IV): sequencing the most valuable type-strain genomes for metagenomic binning, comparative biology and taxonomic classification.</title>
        <authorList>
            <person name="Goeker M."/>
        </authorList>
    </citation>
    <scope>NUCLEOTIDE SEQUENCE [LARGE SCALE GENOMIC DNA]</scope>
    <source>
        <strain evidence="2 3">DSM 15448</strain>
    </source>
</reference>
<evidence type="ECO:0000313" key="3">
    <source>
        <dbReference type="Proteomes" id="UP001236723"/>
    </source>
</evidence>
<gene>
    <name evidence="2" type="ORF">J2R98_001518</name>
</gene>
<dbReference type="RefSeq" id="WP_307067643.1">
    <property type="nucleotide sequence ID" value="NZ_JAUSUP010000003.1"/>
</dbReference>
<evidence type="ECO:0000256" key="1">
    <source>
        <dbReference type="SAM" id="Phobius"/>
    </source>
</evidence>
<accession>A0ABU0DTT2</accession>
<keyword evidence="3" id="KW-1185">Reference proteome</keyword>
<proteinExistence type="predicted"/>